<accession>A0A1I7SCL5</accession>
<evidence type="ECO:0000256" key="1">
    <source>
        <dbReference type="SAM" id="Phobius"/>
    </source>
</evidence>
<keyword evidence="2" id="KW-0732">Signal</keyword>
<evidence type="ECO:0000313" key="4">
    <source>
        <dbReference type="WBParaSite" id="BXY_1076700.1"/>
    </source>
</evidence>
<dbReference type="Proteomes" id="UP000095284">
    <property type="component" value="Unplaced"/>
</dbReference>
<evidence type="ECO:0000313" key="3">
    <source>
        <dbReference type="Proteomes" id="UP000095284"/>
    </source>
</evidence>
<feature type="transmembrane region" description="Helical" evidence="1">
    <location>
        <begin position="215"/>
        <end position="234"/>
    </location>
</feature>
<keyword evidence="1" id="KW-0472">Membrane</keyword>
<organism evidence="3 4">
    <name type="scientific">Bursaphelenchus xylophilus</name>
    <name type="common">Pinewood nematode worm</name>
    <name type="synonym">Aphelenchoides xylophilus</name>
    <dbReference type="NCBI Taxonomy" id="6326"/>
    <lineage>
        <taxon>Eukaryota</taxon>
        <taxon>Metazoa</taxon>
        <taxon>Ecdysozoa</taxon>
        <taxon>Nematoda</taxon>
        <taxon>Chromadorea</taxon>
        <taxon>Rhabditida</taxon>
        <taxon>Tylenchina</taxon>
        <taxon>Tylenchomorpha</taxon>
        <taxon>Aphelenchoidea</taxon>
        <taxon>Aphelenchoididae</taxon>
        <taxon>Bursaphelenchus</taxon>
    </lineage>
</organism>
<feature type="transmembrane region" description="Helical" evidence="1">
    <location>
        <begin position="191"/>
        <end position="209"/>
    </location>
</feature>
<keyword evidence="1" id="KW-1133">Transmembrane helix</keyword>
<evidence type="ECO:0000256" key="2">
    <source>
        <dbReference type="SAM" id="SignalP"/>
    </source>
</evidence>
<feature type="chain" id="PRO_5009305859" evidence="2">
    <location>
        <begin position="23"/>
        <end position="324"/>
    </location>
</feature>
<keyword evidence="1" id="KW-0812">Transmembrane</keyword>
<protein>
    <submittedName>
        <fullName evidence="4">Uncharacterized protein</fullName>
    </submittedName>
</protein>
<sequence length="324" mass="36442">MHSKTFKVSFLLYLSCTPDTLSNIWQGIKDAKNEFESAEDTAGTWVNDTEKEVNTDVKVIPLVPQLEKWGVLCSPCQTGVDFLSYYITYDFYVPLGLVAICPIIYAFDENAHNLLACEILDTLSNIWQGIKDAKNEFESAEDTAGTWVNDTEKEVNTDVKVIPLVPQLEKWGVLCSPCQTGVDFLSYYITYDFYVPLGLVAICPIIYAFDENAHNLLACEILVGGAIVFSFFGSSKKVCKGLGMCDVSTNSTKTKRSADEGMEFDDLLKLLPRNFKEFSNKMDHLKPADYLKVEHNVVEIIGQITKQNPQKIVELLQEIAPYYQ</sequence>
<feature type="signal peptide" evidence="2">
    <location>
        <begin position="1"/>
        <end position="22"/>
    </location>
</feature>
<dbReference type="AlphaFoldDB" id="A0A1I7SCL5"/>
<dbReference type="WBParaSite" id="BXY_1076700.1">
    <property type="protein sequence ID" value="BXY_1076700.1"/>
    <property type="gene ID" value="BXY_1076700"/>
</dbReference>
<reference evidence="4" key="1">
    <citation type="submission" date="2016-11" db="UniProtKB">
        <authorList>
            <consortium name="WormBaseParasite"/>
        </authorList>
    </citation>
    <scope>IDENTIFICATION</scope>
</reference>
<name>A0A1I7SCL5_BURXY</name>
<proteinExistence type="predicted"/>